<dbReference type="GeneID" id="4393360"/>
<accession>Q2GWC6</accession>
<dbReference type="RefSeq" id="XP_001225384.1">
    <property type="nucleotide sequence ID" value="XM_001225383.1"/>
</dbReference>
<protein>
    <submittedName>
        <fullName evidence="1">Uncharacterized protein</fullName>
    </submittedName>
</protein>
<keyword evidence="2" id="KW-1185">Reference proteome</keyword>
<gene>
    <name evidence="1" type="ORF">CHGG_07728</name>
</gene>
<organism evidence="1 2">
    <name type="scientific">Chaetomium globosum (strain ATCC 6205 / CBS 148.51 / DSM 1962 / NBRC 6347 / NRRL 1970)</name>
    <name type="common">Soil fungus</name>
    <dbReference type="NCBI Taxonomy" id="306901"/>
    <lineage>
        <taxon>Eukaryota</taxon>
        <taxon>Fungi</taxon>
        <taxon>Dikarya</taxon>
        <taxon>Ascomycota</taxon>
        <taxon>Pezizomycotina</taxon>
        <taxon>Sordariomycetes</taxon>
        <taxon>Sordariomycetidae</taxon>
        <taxon>Sordariales</taxon>
        <taxon>Chaetomiaceae</taxon>
        <taxon>Chaetomium</taxon>
    </lineage>
</organism>
<dbReference type="VEuPathDB" id="FungiDB:CHGG_07728"/>
<name>Q2GWC6_CHAGB</name>
<dbReference type="EMBL" id="CH408033">
    <property type="protein sequence ID" value="EAQ86475.1"/>
    <property type="molecule type" value="Genomic_DNA"/>
</dbReference>
<evidence type="ECO:0000313" key="2">
    <source>
        <dbReference type="Proteomes" id="UP000001056"/>
    </source>
</evidence>
<evidence type="ECO:0000313" key="1">
    <source>
        <dbReference type="EMBL" id="EAQ86475.1"/>
    </source>
</evidence>
<dbReference type="Proteomes" id="UP000001056">
    <property type="component" value="Unassembled WGS sequence"/>
</dbReference>
<sequence>MTRQGLSFDSSTPVLWPRHMTDPSRFEVKANMLPQTGADISIPNINRLQECPEPRSGFPLDLQCDHGPAVSVPLAALSHAPDYHWARAHVGADDALSARTTAVVLVTGTAQNIRNPRQASYLGRAASSAGSPNGRSAGTESRIGAAVPILVGFPSISRRQAVCLPRPVRKPELNAYTAVIDKATQRSNCFSRPSRQRAEQSKKRASLRVIPAFSVLQ</sequence>
<dbReference type="HOGENOM" id="CLU_1272134_0_0_1"/>
<dbReference type="InParanoid" id="Q2GWC6"/>
<dbReference type="AlphaFoldDB" id="Q2GWC6"/>
<proteinExistence type="predicted"/>
<reference evidence="2" key="1">
    <citation type="journal article" date="2015" name="Genome Announc.">
        <title>Draft genome sequence of the cellulolytic fungus Chaetomium globosum.</title>
        <authorList>
            <person name="Cuomo C.A."/>
            <person name="Untereiner W.A."/>
            <person name="Ma L.-J."/>
            <person name="Grabherr M."/>
            <person name="Birren B.W."/>
        </authorList>
    </citation>
    <scope>NUCLEOTIDE SEQUENCE [LARGE SCALE GENOMIC DNA]</scope>
    <source>
        <strain evidence="2">ATCC 6205 / CBS 148.51 / DSM 1962 / NBRC 6347 / NRRL 1970</strain>
    </source>
</reference>